<gene>
    <name evidence="1" type="ORF">KEM10_21515</name>
</gene>
<organism evidence="1 2">
    <name type="scientific">Carboxylicivirga linearis</name>
    <dbReference type="NCBI Taxonomy" id="1628157"/>
    <lineage>
        <taxon>Bacteria</taxon>
        <taxon>Pseudomonadati</taxon>
        <taxon>Bacteroidota</taxon>
        <taxon>Bacteroidia</taxon>
        <taxon>Marinilabiliales</taxon>
        <taxon>Marinilabiliaceae</taxon>
        <taxon>Carboxylicivirga</taxon>
    </lineage>
</organism>
<evidence type="ECO:0000313" key="2">
    <source>
        <dbReference type="Proteomes" id="UP000708576"/>
    </source>
</evidence>
<reference evidence="1 2" key="1">
    <citation type="journal article" date="2015" name="Int. J. Syst. Evol. Microbiol.">
        <title>Carboxylicivirga linearis sp. nov., isolated from a sea cucumber culture pond.</title>
        <authorList>
            <person name="Wang F.Q."/>
            <person name="Zhou Y.X."/>
            <person name="Lin X.Z."/>
            <person name="Chen G.J."/>
            <person name="Du Z.J."/>
        </authorList>
    </citation>
    <scope>NUCLEOTIDE SEQUENCE [LARGE SCALE GENOMIC DNA]</scope>
    <source>
        <strain evidence="1 2">FB218</strain>
    </source>
</reference>
<evidence type="ECO:0000313" key="1">
    <source>
        <dbReference type="EMBL" id="MBS2100880.1"/>
    </source>
</evidence>
<accession>A0ABS5K1E4</accession>
<dbReference type="EMBL" id="JAGUCO010000031">
    <property type="protein sequence ID" value="MBS2100880.1"/>
    <property type="molecule type" value="Genomic_DNA"/>
</dbReference>
<name>A0ABS5K1E4_9BACT</name>
<keyword evidence="2" id="KW-1185">Reference proteome</keyword>
<dbReference type="RefSeq" id="WP_212219597.1">
    <property type="nucleotide sequence ID" value="NZ_JAGUCO010000031.1"/>
</dbReference>
<sequence>MLSELNTDQRKLAEYMSDLSEQAYYASWMKNLAFDLWKGMNGIITEYGLLTLTHEIIEKLKNLSQRAGGWIVFDDKYGETFIDWDEWENLGNVVSKYNRRTF</sequence>
<proteinExistence type="predicted"/>
<comment type="caution">
    <text evidence="1">The sequence shown here is derived from an EMBL/GenBank/DDBJ whole genome shotgun (WGS) entry which is preliminary data.</text>
</comment>
<protein>
    <submittedName>
        <fullName evidence="1">Uncharacterized protein</fullName>
    </submittedName>
</protein>
<dbReference type="Proteomes" id="UP000708576">
    <property type="component" value="Unassembled WGS sequence"/>
</dbReference>